<feature type="non-terminal residue" evidence="1">
    <location>
        <position position="184"/>
    </location>
</feature>
<dbReference type="GO" id="GO:0019135">
    <property type="term" value="F:deoxyhypusine monooxygenase activity"/>
    <property type="evidence" value="ECO:0007669"/>
    <property type="project" value="UniProtKB-EC"/>
</dbReference>
<proteinExistence type="predicted"/>
<accession>A0A9W8E8E0</accession>
<dbReference type="OrthoDB" id="421002at2759"/>
<dbReference type="EC" id="1.14.99.29" evidence="1"/>
<comment type="caution">
    <text evidence="1">The sequence shown here is derived from an EMBL/GenBank/DDBJ whole genome shotgun (WGS) entry which is preliminary data.</text>
</comment>
<gene>
    <name evidence="1" type="primary">LIA1</name>
    <name evidence="1" type="ORF">IWQ62_001247</name>
</gene>
<dbReference type="AlphaFoldDB" id="A0A9W8E8E0"/>
<dbReference type="InterPro" id="IPR011989">
    <property type="entry name" value="ARM-like"/>
</dbReference>
<keyword evidence="2" id="KW-1185">Reference proteome</keyword>
<reference evidence="1" key="1">
    <citation type="submission" date="2022-07" db="EMBL/GenBank/DDBJ databases">
        <title>Phylogenomic reconstructions and comparative analyses of Kickxellomycotina fungi.</title>
        <authorList>
            <person name="Reynolds N.K."/>
            <person name="Stajich J.E."/>
            <person name="Barry K."/>
            <person name="Grigoriev I.V."/>
            <person name="Crous P."/>
            <person name="Smith M.E."/>
        </authorList>
    </citation>
    <scope>NUCLEOTIDE SEQUENCE</scope>
    <source>
        <strain evidence="1">RSA 1196</strain>
    </source>
</reference>
<dbReference type="Proteomes" id="UP001150925">
    <property type="component" value="Unassembled WGS sequence"/>
</dbReference>
<dbReference type="SUPFAM" id="SSF48371">
    <property type="entry name" value="ARM repeat"/>
    <property type="match status" value="1"/>
</dbReference>
<dbReference type="Gene3D" id="1.25.10.10">
    <property type="entry name" value="Leucine-rich Repeat Variant"/>
    <property type="match status" value="1"/>
</dbReference>
<sequence>MTEPGSPVEPNTYVALENLFLNTSGKVTLAERFRALFSLKALKDDRSVNIIAKGFKDPSSLLKHEMAYVLGQMLNPHAIPVLEGVLRDDQQDPMVRHEAAEALGALGHKSVLPVLEEFYKHPDPVISQTCEIAIARIHHDAQLADAKSQGSPSADSSAHILYTSVDPAPALADTKQSTAELRET</sequence>
<dbReference type="InterPro" id="IPR016024">
    <property type="entry name" value="ARM-type_fold"/>
</dbReference>
<evidence type="ECO:0000313" key="1">
    <source>
        <dbReference type="EMBL" id="KAJ1968446.1"/>
    </source>
</evidence>
<organism evidence="1 2">
    <name type="scientific">Dispira parvispora</name>
    <dbReference type="NCBI Taxonomy" id="1520584"/>
    <lineage>
        <taxon>Eukaryota</taxon>
        <taxon>Fungi</taxon>
        <taxon>Fungi incertae sedis</taxon>
        <taxon>Zoopagomycota</taxon>
        <taxon>Kickxellomycotina</taxon>
        <taxon>Dimargaritomycetes</taxon>
        <taxon>Dimargaritales</taxon>
        <taxon>Dimargaritaceae</taxon>
        <taxon>Dispira</taxon>
    </lineage>
</organism>
<dbReference type="PANTHER" id="PTHR12697">
    <property type="entry name" value="PBS LYASE HEAT-LIKE PROTEIN"/>
    <property type="match status" value="1"/>
</dbReference>
<evidence type="ECO:0000313" key="2">
    <source>
        <dbReference type="Proteomes" id="UP001150925"/>
    </source>
</evidence>
<dbReference type="EMBL" id="JANBPY010000183">
    <property type="protein sequence ID" value="KAJ1968446.1"/>
    <property type="molecule type" value="Genomic_DNA"/>
</dbReference>
<dbReference type="InterPro" id="IPR004155">
    <property type="entry name" value="PBS_lyase_HEAT"/>
</dbReference>
<dbReference type="PANTHER" id="PTHR12697:SF5">
    <property type="entry name" value="DEOXYHYPUSINE HYDROXYLASE"/>
    <property type="match status" value="1"/>
</dbReference>
<dbReference type="Pfam" id="PF13646">
    <property type="entry name" value="HEAT_2"/>
    <property type="match status" value="1"/>
</dbReference>
<dbReference type="SMART" id="SM00567">
    <property type="entry name" value="EZ_HEAT"/>
    <property type="match status" value="3"/>
</dbReference>
<protein>
    <submittedName>
        <fullName evidence="1">Deoxyhypusine hydroxylase</fullName>
        <ecNumber evidence="1">1.14.99.29</ecNumber>
    </submittedName>
</protein>
<name>A0A9W8E8E0_9FUNG</name>
<keyword evidence="1" id="KW-0560">Oxidoreductase</keyword>